<evidence type="ECO:0000313" key="1">
    <source>
        <dbReference type="EMBL" id="KAJ8971347.1"/>
    </source>
</evidence>
<evidence type="ECO:0000313" key="2">
    <source>
        <dbReference type="Proteomes" id="UP001162156"/>
    </source>
</evidence>
<comment type="caution">
    <text evidence="1">The sequence shown here is derived from an EMBL/GenBank/DDBJ whole genome shotgun (WGS) entry which is preliminary data.</text>
</comment>
<dbReference type="EMBL" id="JANEYF010000228">
    <property type="protein sequence ID" value="KAJ8971347.1"/>
    <property type="molecule type" value="Genomic_DNA"/>
</dbReference>
<evidence type="ECO:0008006" key="3">
    <source>
        <dbReference type="Google" id="ProtNLM"/>
    </source>
</evidence>
<protein>
    <recommendedName>
        <fullName evidence="3">Transposase Helix-turn-helix domain-containing protein</fullName>
    </recommendedName>
</protein>
<keyword evidence="2" id="KW-1185">Reference proteome</keyword>
<accession>A0AAV8ZX84</accession>
<organism evidence="1 2">
    <name type="scientific">Rhamnusium bicolor</name>
    <dbReference type="NCBI Taxonomy" id="1586634"/>
    <lineage>
        <taxon>Eukaryota</taxon>
        <taxon>Metazoa</taxon>
        <taxon>Ecdysozoa</taxon>
        <taxon>Arthropoda</taxon>
        <taxon>Hexapoda</taxon>
        <taxon>Insecta</taxon>
        <taxon>Pterygota</taxon>
        <taxon>Neoptera</taxon>
        <taxon>Endopterygota</taxon>
        <taxon>Coleoptera</taxon>
        <taxon>Polyphaga</taxon>
        <taxon>Cucujiformia</taxon>
        <taxon>Chrysomeloidea</taxon>
        <taxon>Cerambycidae</taxon>
        <taxon>Lepturinae</taxon>
        <taxon>Rhagiini</taxon>
        <taxon>Rhamnusium</taxon>
    </lineage>
</organism>
<dbReference type="Proteomes" id="UP001162156">
    <property type="component" value="Unassembled WGS sequence"/>
</dbReference>
<reference evidence="1" key="1">
    <citation type="journal article" date="2023" name="Insect Mol. Biol.">
        <title>Genome sequencing provides insights into the evolution of gene families encoding plant cell wall-degrading enzymes in longhorned beetles.</title>
        <authorList>
            <person name="Shin N.R."/>
            <person name="Okamura Y."/>
            <person name="Kirsch R."/>
            <person name="Pauchet Y."/>
        </authorList>
    </citation>
    <scope>NUCLEOTIDE SEQUENCE</scope>
    <source>
        <strain evidence="1">RBIC_L_NR</strain>
    </source>
</reference>
<proteinExistence type="predicted"/>
<dbReference type="AlphaFoldDB" id="A0AAV8ZX84"/>
<sequence length="101" mass="11849">MQELLIVLKPDNFECGRRPPYPLLDSLLLTIWSLATQESFREIGSRFNVSEGHAYRILLKCCTQITHLKDDYIVWPRGQQTERHLQEFNTLRGEHSFPSMS</sequence>
<gene>
    <name evidence="1" type="ORF">NQ314_000746</name>
</gene>
<name>A0AAV8ZX84_9CUCU</name>